<keyword evidence="2" id="KW-1185">Reference proteome</keyword>
<evidence type="ECO:0000313" key="2">
    <source>
        <dbReference type="Proteomes" id="UP001632038"/>
    </source>
</evidence>
<dbReference type="AlphaFoldDB" id="A0ABD3BP34"/>
<dbReference type="PANTHER" id="PTHR33018">
    <property type="entry name" value="OS10G0338966 PROTEIN-RELATED"/>
    <property type="match status" value="1"/>
</dbReference>
<dbReference type="Proteomes" id="UP001632038">
    <property type="component" value="Unassembled WGS sequence"/>
</dbReference>
<dbReference type="PANTHER" id="PTHR33018:SF34">
    <property type="entry name" value="OS02G0472350 PROTEIN"/>
    <property type="match status" value="1"/>
</dbReference>
<protein>
    <submittedName>
        <fullName evidence="1">Uncharacterized protein</fullName>
    </submittedName>
</protein>
<gene>
    <name evidence="1" type="ORF">CASFOL_037192</name>
</gene>
<accession>A0ABD3BP34</accession>
<proteinExistence type="predicted"/>
<organism evidence="1 2">
    <name type="scientific">Castilleja foliolosa</name>
    <dbReference type="NCBI Taxonomy" id="1961234"/>
    <lineage>
        <taxon>Eukaryota</taxon>
        <taxon>Viridiplantae</taxon>
        <taxon>Streptophyta</taxon>
        <taxon>Embryophyta</taxon>
        <taxon>Tracheophyta</taxon>
        <taxon>Spermatophyta</taxon>
        <taxon>Magnoliopsida</taxon>
        <taxon>eudicotyledons</taxon>
        <taxon>Gunneridae</taxon>
        <taxon>Pentapetalae</taxon>
        <taxon>asterids</taxon>
        <taxon>lamiids</taxon>
        <taxon>Lamiales</taxon>
        <taxon>Orobanchaceae</taxon>
        <taxon>Pedicularideae</taxon>
        <taxon>Castillejinae</taxon>
        <taxon>Castilleja</taxon>
    </lineage>
</organism>
<comment type="caution">
    <text evidence="1">The sequence shown here is derived from an EMBL/GenBank/DDBJ whole genome shotgun (WGS) entry which is preliminary data.</text>
</comment>
<name>A0ABD3BP34_9LAMI</name>
<evidence type="ECO:0000313" key="1">
    <source>
        <dbReference type="EMBL" id="KAL3618964.1"/>
    </source>
</evidence>
<dbReference type="EMBL" id="JAVIJP010000070">
    <property type="protein sequence ID" value="KAL3618964.1"/>
    <property type="molecule type" value="Genomic_DNA"/>
</dbReference>
<sequence>MDSLEEQNSSGSFKSSGTNDLLTVAIGKPDHPCRVRGVGRGYSVHGNSEEMLQTRLGEGDFECFLAPIYENNWQLMVLCPKYSYVSWFCFMQNTPTKKITTKIETYGIQRVPINERDALTAIKKAEVGLSKVLRTREADEYGLFVMRHMLEIIKLDIVDSFEKSIQYGWTVFNG</sequence>
<reference evidence="2" key="1">
    <citation type="journal article" date="2024" name="IScience">
        <title>Strigolactones Initiate the Formation of Haustorium-like Structures in Castilleja.</title>
        <authorList>
            <person name="Buerger M."/>
            <person name="Peterson D."/>
            <person name="Chory J."/>
        </authorList>
    </citation>
    <scope>NUCLEOTIDE SEQUENCE [LARGE SCALE GENOMIC DNA]</scope>
</reference>